<evidence type="ECO:0000256" key="1">
    <source>
        <dbReference type="SAM" id="MobiDB-lite"/>
    </source>
</evidence>
<proteinExistence type="predicted"/>
<feature type="region of interest" description="Disordered" evidence="1">
    <location>
        <begin position="120"/>
        <end position="143"/>
    </location>
</feature>
<dbReference type="InterPro" id="IPR002557">
    <property type="entry name" value="Chitin-bd_dom"/>
</dbReference>
<dbReference type="GO" id="GO:0008061">
    <property type="term" value="F:chitin binding"/>
    <property type="evidence" value="ECO:0007669"/>
    <property type="project" value="InterPro"/>
</dbReference>
<feature type="chain" id="PRO_5043389028" evidence="2">
    <location>
        <begin position="20"/>
        <end position="324"/>
    </location>
</feature>
<dbReference type="GO" id="GO:0005576">
    <property type="term" value="C:extracellular region"/>
    <property type="evidence" value="ECO:0007669"/>
    <property type="project" value="InterPro"/>
</dbReference>
<accession>A0A7R8W2F5</accession>
<dbReference type="PROSITE" id="PS50940">
    <property type="entry name" value="CHIT_BIND_II"/>
    <property type="match status" value="1"/>
</dbReference>
<name>A0A7R8W2F5_9CRUS</name>
<organism evidence="3">
    <name type="scientific">Cyprideis torosa</name>
    <dbReference type="NCBI Taxonomy" id="163714"/>
    <lineage>
        <taxon>Eukaryota</taxon>
        <taxon>Metazoa</taxon>
        <taxon>Ecdysozoa</taxon>
        <taxon>Arthropoda</taxon>
        <taxon>Crustacea</taxon>
        <taxon>Oligostraca</taxon>
        <taxon>Ostracoda</taxon>
        <taxon>Podocopa</taxon>
        <taxon>Podocopida</taxon>
        <taxon>Cytherocopina</taxon>
        <taxon>Cytheroidea</taxon>
        <taxon>Cytherideidae</taxon>
        <taxon>Cyprideis</taxon>
    </lineage>
</organism>
<keyword evidence="2" id="KW-0732">Signal</keyword>
<dbReference type="InterPro" id="IPR036508">
    <property type="entry name" value="Chitin-bd_dom_sf"/>
</dbReference>
<dbReference type="EMBL" id="OB660064">
    <property type="protein sequence ID" value="CAD7222474.1"/>
    <property type="molecule type" value="Genomic_DNA"/>
</dbReference>
<feature type="signal peptide" evidence="2">
    <location>
        <begin position="1"/>
        <end position="19"/>
    </location>
</feature>
<gene>
    <name evidence="3" type="ORF">CTOB1V02_LOCUS481</name>
</gene>
<feature type="compositionally biased region" description="Basic and acidic residues" evidence="1">
    <location>
        <begin position="230"/>
        <end position="241"/>
    </location>
</feature>
<evidence type="ECO:0000256" key="2">
    <source>
        <dbReference type="SAM" id="SignalP"/>
    </source>
</evidence>
<dbReference type="SUPFAM" id="SSF57625">
    <property type="entry name" value="Invertebrate chitin-binding proteins"/>
    <property type="match status" value="1"/>
</dbReference>
<evidence type="ECO:0000313" key="3">
    <source>
        <dbReference type="EMBL" id="CAD7222474.1"/>
    </source>
</evidence>
<reference evidence="3" key="1">
    <citation type="submission" date="2020-11" db="EMBL/GenBank/DDBJ databases">
        <authorList>
            <person name="Tran Van P."/>
        </authorList>
    </citation>
    <scope>NUCLEOTIDE SEQUENCE</scope>
</reference>
<feature type="region of interest" description="Disordered" evidence="1">
    <location>
        <begin position="212"/>
        <end position="309"/>
    </location>
</feature>
<dbReference type="SMART" id="SM00494">
    <property type="entry name" value="ChtBD2"/>
    <property type="match status" value="1"/>
</dbReference>
<sequence length="324" mass="35417">MLKKLAFITLLHTLRDSEAQMPFGGHLVCQEHAGGAWRESVDASRKLQFMGEPETFPERKAGLMLYSVRSRRRVRLGVDWQKIPSSAIDFTNAKMELRSGKIVPMAWSTPDADDEGFWEAASTPGSQTRHAKGSSSPIRRLPQNTASGCMVSLDMKHPARALCKEDPNGNVPLGKSCNRYWHCQGGYPRLQRCPSGLVFDKAALVCVVPPTEECDVPSTTSRPEEEETQQENRVDGNRERSQGTPALPQPVPANLIGGSRFPNAGGGQQQTPSDQQTQGRPQPQQIVFVANPNGQRGAAPNPSGQRVAVPPGAQQFTFQQQPQG</sequence>
<dbReference type="Gene3D" id="2.170.140.10">
    <property type="entry name" value="Chitin binding domain"/>
    <property type="match status" value="1"/>
</dbReference>
<feature type="compositionally biased region" description="Low complexity" evidence="1">
    <location>
        <begin position="269"/>
        <end position="285"/>
    </location>
</feature>
<dbReference type="Pfam" id="PF01607">
    <property type="entry name" value="CBM_14"/>
    <property type="match status" value="1"/>
</dbReference>
<dbReference type="OrthoDB" id="6059830at2759"/>
<protein>
    <submittedName>
        <fullName evidence="3">Uncharacterized protein</fullName>
    </submittedName>
</protein>
<dbReference type="AlphaFoldDB" id="A0A7R8W2F5"/>
<feature type="compositionally biased region" description="Polar residues" evidence="1">
    <location>
        <begin position="123"/>
        <end position="143"/>
    </location>
</feature>